<dbReference type="RefSeq" id="WP_089294947.1">
    <property type="nucleotide sequence ID" value="NZ_BOMU01000045.1"/>
</dbReference>
<proteinExistence type="predicted"/>
<dbReference type="Proteomes" id="UP000198415">
    <property type="component" value="Unassembled WGS sequence"/>
</dbReference>
<dbReference type="EMBL" id="FZNR01000007">
    <property type="protein sequence ID" value="SNR92868.1"/>
    <property type="molecule type" value="Genomic_DNA"/>
</dbReference>
<evidence type="ECO:0000313" key="1">
    <source>
        <dbReference type="EMBL" id="SNR92868.1"/>
    </source>
</evidence>
<dbReference type="AlphaFoldDB" id="A0A239ACU9"/>
<dbReference type="OrthoDB" id="3293833at2"/>
<evidence type="ECO:0000313" key="2">
    <source>
        <dbReference type="Proteomes" id="UP000198415"/>
    </source>
</evidence>
<keyword evidence="2" id="KW-1185">Reference proteome</keyword>
<accession>A0A239ACU9</accession>
<reference evidence="1 2" key="1">
    <citation type="submission" date="2017-06" db="EMBL/GenBank/DDBJ databases">
        <authorList>
            <person name="Kim H.J."/>
            <person name="Triplett B.A."/>
        </authorList>
    </citation>
    <scope>NUCLEOTIDE SEQUENCE [LARGE SCALE GENOMIC DNA]</scope>
    <source>
        <strain evidence="1 2">DSM 43151</strain>
    </source>
</reference>
<name>A0A239ACU9_9ACTN</name>
<organism evidence="1 2">
    <name type="scientific">Actinoplanes regularis</name>
    <dbReference type="NCBI Taxonomy" id="52697"/>
    <lineage>
        <taxon>Bacteria</taxon>
        <taxon>Bacillati</taxon>
        <taxon>Actinomycetota</taxon>
        <taxon>Actinomycetes</taxon>
        <taxon>Micromonosporales</taxon>
        <taxon>Micromonosporaceae</taxon>
        <taxon>Actinoplanes</taxon>
    </lineage>
</organism>
<sequence>MIKQLTREVEARIPAPAADPVVAVLGRQGALPRHLPSGWTIRRLSDLDDARPGEIVLLSGVGVGEVRRARAMLPRRTTIVVVIDEWASAELVAEVLSAGADACVRDGHPAILAGHLVACRRRQLAERWANLDLARAA</sequence>
<gene>
    <name evidence="1" type="ORF">SAMN06264365_107209</name>
</gene>
<protein>
    <submittedName>
        <fullName evidence="1">Uncharacterized protein</fullName>
    </submittedName>
</protein>